<gene>
    <name evidence="1" type="ORF">ABXR19_17915</name>
</gene>
<organism evidence="1 2">
    <name type="scientific">Uliginosibacterium flavum</name>
    <dbReference type="NCBI Taxonomy" id="1396831"/>
    <lineage>
        <taxon>Bacteria</taxon>
        <taxon>Pseudomonadati</taxon>
        <taxon>Pseudomonadota</taxon>
        <taxon>Betaproteobacteria</taxon>
        <taxon>Rhodocyclales</taxon>
        <taxon>Zoogloeaceae</taxon>
        <taxon>Uliginosibacterium</taxon>
    </lineage>
</organism>
<dbReference type="EMBL" id="JBEWZI010000027">
    <property type="protein sequence ID" value="MET7016066.1"/>
    <property type="molecule type" value="Genomic_DNA"/>
</dbReference>
<accession>A0ABV2TQ65</accession>
<protein>
    <recommendedName>
        <fullName evidence="3">Formylmethanofuran dehydrogenase subunit E domain-containing protein</fullName>
    </recommendedName>
</protein>
<sequence length="215" mass="23789">MVVTKTNEWPDFFTQVPRIQLRDPLADLLGSVKGGVIEYGYADAVAMTGHSCPTVAAAYWLTVCALRALYQTEMPQRGGIRVMVRGPAYEGVSGVQASVISLITGAAPVTGFRGIGGKHQRANLLMFDAKIPAPFRFERLDTGDAVYAQARMDVVSISSECSLLLQRCLADVADEHERQRFRELWQARVRSLLLDYGDDHEVFEIRPVFEIDPVG</sequence>
<evidence type="ECO:0000313" key="2">
    <source>
        <dbReference type="Proteomes" id="UP001549691"/>
    </source>
</evidence>
<name>A0ABV2TQ65_9RHOO</name>
<reference evidence="1 2" key="1">
    <citation type="submission" date="2024-07" db="EMBL/GenBank/DDBJ databases">
        <title>Uliginosibacterium flavum JJ3220;KACC:17644.</title>
        <authorList>
            <person name="Kim M.K."/>
        </authorList>
    </citation>
    <scope>NUCLEOTIDE SEQUENCE [LARGE SCALE GENOMIC DNA]</scope>
    <source>
        <strain evidence="1 2">KACC:17644</strain>
    </source>
</reference>
<dbReference type="Proteomes" id="UP001549691">
    <property type="component" value="Unassembled WGS sequence"/>
</dbReference>
<evidence type="ECO:0008006" key="3">
    <source>
        <dbReference type="Google" id="ProtNLM"/>
    </source>
</evidence>
<proteinExistence type="predicted"/>
<evidence type="ECO:0000313" key="1">
    <source>
        <dbReference type="EMBL" id="MET7016066.1"/>
    </source>
</evidence>
<keyword evidence="2" id="KW-1185">Reference proteome</keyword>
<comment type="caution">
    <text evidence="1">The sequence shown here is derived from an EMBL/GenBank/DDBJ whole genome shotgun (WGS) entry which is preliminary data.</text>
</comment>